<proteinExistence type="predicted"/>
<evidence type="ECO:0008006" key="3">
    <source>
        <dbReference type="Google" id="ProtNLM"/>
    </source>
</evidence>
<accession>A0A2H0B766</accession>
<dbReference type="NCBIfam" id="TIGR01549">
    <property type="entry name" value="HAD-SF-IA-v1"/>
    <property type="match status" value="1"/>
</dbReference>
<evidence type="ECO:0000313" key="2">
    <source>
        <dbReference type="Proteomes" id="UP000229459"/>
    </source>
</evidence>
<evidence type="ECO:0000313" key="1">
    <source>
        <dbReference type="EMBL" id="PIP53497.1"/>
    </source>
</evidence>
<dbReference type="InterPro" id="IPR006439">
    <property type="entry name" value="HAD-SF_hydro_IA"/>
</dbReference>
<reference evidence="1 2" key="1">
    <citation type="submission" date="2017-09" db="EMBL/GenBank/DDBJ databases">
        <title>Depth-based differentiation of microbial function through sediment-hosted aquifers and enrichment of novel symbionts in the deep terrestrial subsurface.</title>
        <authorList>
            <person name="Probst A.J."/>
            <person name="Ladd B."/>
            <person name="Jarett J.K."/>
            <person name="Geller-Mcgrath D.E."/>
            <person name="Sieber C.M."/>
            <person name="Emerson J.B."/>
            <person name="Anantharaman K."/>
            <person name="Thomas B.C."/>
            <person name="Malmstrom R."/>
            <person name="Stieglmeier M."/>
            <person name="Klingl A."/>
            <person name="Woyke T."/>
            <person name="Ryan C.M."/>
            <person name="Banfield J.F."/>
        </authorList>
    </citation>
    <scope>NUCLEOTIDE SEQUENCE [LARGE SCALE GENOMIC DNA]</scope>
    <source>
        <strain evidence="1">CG23_combo_of_CG06-09_8_20_14_all_34_8</strain>
    </source>
</reference>
<comment type="caution">
    <text evidence="1">The sequence shown here is derived from an EMBL/GenBank/DDBJ whole genome shotgun (WGS) entry which is preliminary data.</text>
</comment>
<dbReference type="Proteomes" id="UP000229459">
    <property type="component" value="Unassembled WGS sequence"/>
</dbReference>
<sequence>YRLGLLSAAGKHLVYKDVTDCGIGIDTFCHIQTEDDTTVHKPDPEVFQPTINYFAKFNIKPTQMLYVGDTLNDFLASSQAGLHFIGIPRLERERKKMQARELQMIDDIEQLTKLL</sequence>
<gene>
    <name evidence="1" type="ORF">COX08_00620</name>
</gene>
<dbReference type="AlphaFoldDB" id="A0A2H0B766"/>
<dbReference type="EMBL" id="PCSR01000014">
    <property type="protein sequence ID" value="PIP53497.1"/>
    <property type="molecule type" value="Genomic_DNA"/>
</dbReference>
<dbReference type="CDD" id="cd01427">
    <property type="entry name" value="HAD_like"/>
    <property type="match status" value="1"/>
</dbReference>
<dbReference type="Pfam" id="PF13419">
    <property type="entry name" value="HAD_2"/>
    <property type="match status" value="1"/>
</dbReference>
<protein>
    <recommendedName>
        <fullName evidence="3">HAD family hydrolase</fullName>
    </recommendedName>
</protein>
<dbReference type="Gene3D" id="3.40.50.1000">
    <property type="entry name" value="HAD superfamily/HAD-like"/>
    <property type="match status" value="1"/>
</dbReference>
<organism evidence="1 2">
    <name type="scientific">Candidatus Beckwithbacteria bacterium CG23_combo_of_CG06-09_8_20_14_all_34_8</name>
    <dbReference type="NCBI Taxonomy" id="1974497"/>
    <lineage>
        <taxon>Bacteria</taxon>
        <taxon>Candidatus Beckwithiibacteriota</taxon>
    </lineage>
</organism>
<feature type="non-terminal residue" evidence="1">
    <location>
        <position position="1"/>
    </location>
</feature>
<dbReference type="InterPro" id="IPR036412">
    <property type="entry name" value="HAD-like_sf"/>
</dbReference>
<dbReference type="InterPro" id="IPR023214">
    <property type="entry name" value="HAD_sf"/>
</dbReference>
<dbReference type="InterPro" id="IPR041492">
    <property type="entry name" value="HAD_2"/>
</dbReference>
<dbReference type="SUPFAM" id="SSF56784">
    <property type="entry name" value="HAD-like"/>
    <property type="match status" value="1"/>
</dbReference>
<name>A0A2H0B766_9BACT</name>